<dbReference type="EMBL" id="CP013244">
    <property type="protein sequence ID" value="ANP46812.1"/>
    <property type="molecule type" value="Genomic_DNA"/>
</dbReference>
<evidence type="ECO:0008006" key="3">
    <source>
        <dbReference type="Google" id="ProtNLM"/>
    </source>
</evidence>
<gene>
    <name evidence="1" type="ORF">ATE48_13265</name>
</gene>
<dbReference type="InterPro" id="IPR027417">
    <property type="entry name" value="P-loop_NTPase"/>
</dbReference>
<dbReference type="KEGG" id="cbot:ATE48_13265"/>
<organism evidence="1 2">
    <name type="scientific">Candidatus Viadribacter manganicus</name>
    <dbReference type="NCBI Taxonomy" id="1759059"/>
    <lineage>
        <taxon>Bacteria</taxon>
        <taxon>Pseudomonadati</taxon>
        <taxon>Pseudomonadota</taxon>
        <taxon>Alphaproteobacteria</taxon>
        <taxon>Hyphomonadales</taxon>
        <taxon>Hyphomonadaceae</taxon>
        <taxon>Candidatus Viadribacter</taxon>
    </lineage>
</organism>
<proteinExistence type="predicted"/>
<evidence type="ECO:0000313" key="2">
    <source>
        <dbReference type="Proteomes" id="UP000092498"/>
    </source>
</evidence>
<protein>
    <recommendedName>
        <fullName evidence="3">Sulfotransferase domain-containing protein</fullName>
    </recommendedName>
</protein>
<name>A0A1B1AJS9_9PROT</name>
<dbReference type="Proteomes" id="UP000092498">
    <property type="component" value="Chromosome"/>
</dbReference>
<keyword evidence="2" id="KW-1185">Reference proteome</keyword>
<dbReference type="STRING" id="1759059.ATE48_13265"/>
<evidence type="ECO:0000313" key="1">
    <source>
        <dbReference type="EMBL" id="ANP46812.1"/>
    </source>
</evidence>
<sequence length="182" mass="20933">MEERAKARVILGHYASVFTKDLVPGPRVVKYCGVLRDPAARVVSHYNFNVEDKWVRAGNGVPEWSWWYRGQKRNFVCRWIKENFLKENTNDVADEQMFDDVTRLLSSFWLLGLTEDYETFSDMLCADVGVVATGGVRSNVAGEHYPRRAVVTPEIAEQVYRDHPVDKALYDWVRARVGTSKT</sequence>
<reference evidence="1 2" key="1">
    <citation type="submission" date="2015-11" db="EMBL/GenBank/DDBJ databases">
        <title>Whole-Genome Sequence of Candidatus Oderbacter manganicum from the National Park Lower Oder Valley, Germany.</title>
        <authorList>
            <person name="Braun B."/>
            <person name="Liere K."/>
            <person name="Szewzyk U."/>
        </authorList>
    </citation>
    <scope>NUCLEOTIDE SEQUENCE [LARGE SCALE GENOMIC DNA]</scope>
    <source>
        <strain evidence="1 2">OTSz_A_272</strain>
    </source>
</reference>
<dbReference type="AlphaFoldDB" id="A0A1B1AJS9"/>
<dbReference type="Gene3D" id="3.40.50.300">
    <property type="entry name" value="P-loop containing nucleotide triphosphate hydrolases"/>
    <property type="match status" value="1"/>
</dbReference>
<dbReference type="InParanoid" id="A0A1B1AJS9"/>
<accession>A0A1B1AJS9</accession>